<evidence type="ECO:0000313" key="2">
    <source>
        <dbReference type="EMBL" id="NDK40000.1"/>
    </source>
</evidence>
<dbReference type="SUPFAM" id="SSF53474">
    <property type="entry name" value="alpha/beta-Hydrolases"/>
    <property type="match status" value="1"/>
</dbReference>
<dbReference type="EMBL" id="QOVG01000010">
    <property type="protein sequence ID" value="NDK40000.1"/>
    <property type="molecule type" value="Genomic_DNA"/>
</dbReference>
<dbReference type="RefSeq" id="WP_162350657.1">
    <property type="nucleotide sequence ID" value="NZ_QOVG01000010.1"/>
</dbReference>
<dbReference type="Proteomes" id="UP001429354">
    <property type="component" value="Unassembled WGS sequence"/>
</dbReference>
<evidence type="ECO:0000259" key="1">
    <source>
        <dbReference type="Pfam" id="PF12697"/>
    </source>
</evidence>
<name>A0ABX0AHR4_9GAMM</name>
<organism evidence="2 3">
    <name type="scientific">Pseudoxanthomonas gei</name>
    <dbReference type="NCBI Taxonomy" id="1383030"/>
    <lineage>
        <taxon>Bacteria</taxon>
        <taxon>Pseudomonadati</taxon>
        <taxon>Pseudomonadota</taxon>
        <taxon>Gammaproteobacteria</taxon>
        <taxon>Lysobacterales</taxon>
        <taxon>Lysobacteraceae</taxon>
        <taxon>Pseudoxanthomonas</taxon>
    </lineage>
</organism>
<comment type="caution">
    <text evidence="2">The sequence shown here is derived from an EMBL/GenBank/DDBJ whole genome shotgun (WGS) entry which is preliminary data.</text>
</comment>
<protein>
    <recommendedName>
        <fullName evidence="1">AB hydrolase-1 domain-containing protein</fullName>
    </recommendedName>
</protein>
<dbReference type="Pfam" id="PF12697">
    <property type="entry name" value="Abhydrolase_6"/>
    <property type="match status" value="1"/>
</dbReference>
<proteinExistence type="predicted"/>
<sequence length="190" mass="20273">MSQSASKGHCILSHGFESGPDATKVAALALAAERLGWTHERPDYTGFDARRDMSELGDVEARQAHLLALATAAAGRGPLVLAGSSLGAYISGRVSLEVPVVALFLMAPPIRMGHLADLDSAPVPVSIIHGWDDELIPAQAVADWAYPRRARLLLVDDTHRLSDHVEASAQAFAELLEHLSLRERSARSAG</sequence>
<dbReference type="Gene3D" id="3.40.50.1820">
    <property type="entry name" value="alpha/beta hydrolase"/>
    <property type="match status" value="1"/>
</dbReference>
<evidence type="ECO:0000313" key="3">
    <source>
        <dbReference type="Proteomes" id="UP001429354"/>
    </source>
</evidence>
<dbReference type="InterPro" id="IPR000073">
    <property type="entry name" value="AB_hydrolase_1"/>
</dbReference>
<keyword evidence="3" id="KW-1185">Reference proteome</keyword>
<accession>A0ABX0AHR4</accession>
<dbReference type="InterPro" id="IPR029058">
    <property type="entry name" value="AB_hydrolase_fold"/>
</dbReference>
<gene>
    <name evidence="2" type="ORF">DT603_14245</name>
</gene>
<feature type="domain" description="AB hydrolase-1" evidence="1">
    <location>
        <begin position="12"/>
        <end position="174"/>
    </location>
</feature>
<reference evidence="2 3" key="1">
    <citation type="submission" date="2018-07" db="EMBL/GenBank/DDBJ databases">
        <title>Whole genome Sequencing of Pseudoxanthomonas gei KCTC 32298 (T).</title>
        <authorList>
            <person name="Kumar S."/>
            <person name="Bansal K."/>
            <person name="Kaur A."/>
            <person name="Patil P."/>
            <person name="Sharma S."/>
            <person name="Patil P.B."/>
        </authorList>
    </citation>
    <scope>NUCLEOTIDE SEQUENCE [LARGE SCALE GENOMIC DNA]</scope>
    <source>
        <strain evidence="2 3">KCTC 32298</strain>
    </source>
</reference>